<evidence type="ECO:0000313" key="2">
    <source>
        <dbReference type="Proteomes" id="UP000886998"/>
    </source>
</evidence>
<evidence type="ECO:0000313" key="1">
    <source>
        <dbReference type="EMBL" id="GFS29224.1"/>
    </source>
</evidence>
<comment type="caution">
    <text evidence="1">The sequence shown here is derived from an EMBL/GenBank/DDBJ whole genome shotgun (WGS) entry which is preliminary data.</text>
</comment>
<protein>
    <submittedName>
        <fullName evidence="1">Uncharacterized protein</fullName>
    </submittedName>
</protein>
<sequence>MDRQMNKACYRERMPFYPFVRFVIPRSWSNGVVLKEGLSHKISTAITLTANRAKTIRWKPVEKEPSDREHETAIIEWQHTPTNFPA</sequence>
<accession>A0A8X6M685</accession>
<dbReference type="EMBL" id="BMAV01023987">
    <property type="protein sequence ID" value="GFS29224.1"/>
    <property type="molecule type" value="Genomic_DNA"/>
</dbReference>
<reference evidence="1" key="1">
    <citation type="submission" date="2020-08" db="EMBL/GenBank/DDBJ databases">
        <title>Multicomponent nature underlies the extraordinary mechanical properties of spider dragline silk.</title>
        <authorList>
            <person name="Kono N."/>
            <person name="Nakamura H."/>
            <person name="Mori M."/>
            <person name="Yoshida Y."/>
            <person name="Ohtoshi R."/>
            <person name="Malay A.D."/>
            <person name="Moran D.A.P."/>
            <person name="Tomita M."/>
            <person name="Numata K."/>
            <person name="Arakawa K."/>
        </authorList>
    </citation>
    <scope>NUCLEOTIDE SEQUENCE</scope>
</reference>
<name>A0A8X6M685_9ARAC</name>
<dbReference type="AlphaFoldDB" id="A0A8X6M685"/>
<gene>
    <name evidence="1" type="ORF">TNIN_180151</name>
</gene>
<proteinExistence type="predicted"/>
<dbReference type="Proteomes" id="UP000886998">
    <property type="component" value="Unassembled WGS sequence"/>
</dbReference>
<keyword evidence="2" id="KW-1185">Reference proteome</keyword>
<organism evidence="1 2">
    <name type="scientific">Trichonephila inaurata madagascariensis</name>
    <dbReference type="NCBI Taxonomy" id="2747483"/>
    <lineage>
        <taxon>Eukaryota</taxon>
        <taxon>Metazoa</taxon>
        <taxon>Ecdysozoa</taxon>
        <taxon>Arthropoda</taxon>
        <taxon>Chelicerata</taxon>
        <taxon>Arachnida</taxon>
        <taxon>Araneae</taxon>
        <taxon>Araneomorphae</taxon>
        <taxon>Entelegynae</taxon>
        <taxon>Araneoidea</taxon>
        <taxon>Nephilidae</taxon>
        <taxon>Trichonephila</taxon>
        <taxon>Trichonephila inaurata</taxon>
    </lineage>
</organism>